<sequence>MNYYPEDILNYFGYQLIDENLERGFKQLAVELIALDKGIGIEAEEAEQNLLYGAVYIGNILQFALLKPQEKQVKQDLS</sequence>
<dbReference type="AlphaFoldDB" id="A0A3N6RLG5"/>
<comment type="caution">
    <text evidence="1">The sequence shown here is derived from an EMBL/GenBank/DDBJ whole genome shotgun (WGS) entry which is preliminary data.</text>
</comment>
<dbReference type="Proteomes" id="UP000269154">
    <property type="component" value="Unassembled WGS sequence"/>
</dbReference>
<name>A0A3N6RLG5_9CYAN</name>
<accession>A0A3N6RLG5</accession>
<keyword evidence="2" id="KW-1185">Reference proteome</keyword>
<reference evidence="1 2" key="1">
    <citation type="journal article" date="2018" name="ACS Chem. Biol.">
        <title>Ketoreductase domain dysfunction expands chemodiversity: malyngamide biosynthesis in the cyanobacterium Okeania hirsuta.</title>
        <authorList>
            <person name="Moss N.A."/>
            <person name="Leao T."/>
            <person name="Rankin M."/>
            <person name="McCullough T.M."/>
            <person name="Qu P."/>
            <person name="Korobeynikov A."/>
            <person name="Smith J.L."/>
            <person name="Gerwick L."/>
            <person name="Gerwick W.H."/>
        </authorList>
    </citation>
    <scope>NUCLEOTIDE SEQUENCE [LARGE SCALE GENOMIC DNA]</scope>
    <source>
        <strain evidence="1 2">PAB10Feb10-1</strain>
    </source>
</reference>
<evidence type="ECO:0000313" key="1">
    <source>
        <dbReference type="EMBL" id="RQH48219.1"/>
    </source>
</evidence>
<dbReference type="EMBL" id="RCBY01000032">
    <property type="protein sequence ID" value="RQH48219.1"/>
    <property type="molecule type" value="Genomic_DNA"/>
</dbReference>
<dbReference type="RefSeq" id="WP_124154472.1">
    <property type="nucleotide sequence ID" value="NZ_CAWOLW010000246.1"/>
</dbReference>
<proteinExistence type="predicted"/>
<organism evidence="1 2">
    <name type="scientific">Okeania hirsuta</name>
    <dbReference type="NCBI Taxonomy" id="1458930"/>
    <lineage>
        <taxon>Bacteria</taxon>
        <taxon>Bacillati</taxon>
        <taxon>Cyanobacteriota</taxon>
        <taxon>Cyanophyceae</taxon>
        <taxon>Oscillatoriophycideae</taxon>
        <taxon>Oscillatoriales</taxon>
        <taxon>Microcoleaceae</taxon>
        <taxon>Okeania</taxon>
    </lineage>
</organism>
<evidence type="ECO:0000313" key="2">
    <source>
        <dbReference type="Proteomes" id="UP000269154"/>
    </source>
</evidence>
<gene>
    <name evidence="1" type="ORF">D5R40_08200</name>
</gene>
<protein>
    <submittedName>
        <fullName evidence="1">Uncharacterized protein</fullName>
    </submittedName>
</protein>